<reference evidence="1" key="1">
    <citation type="submission" date="2022-06" db="EMBL/GenBank/DDBJ databases">
        <title>Ornithinimicrobium HY1793.</title>
        <authorList>
            <person name="Huang Y."/>
        </authorList>
    </citation>
    <scope>NUCLEOTIDE SEQUENCE</scope>
    <source>
        <strain evidence="1">HY1793</strain>
    </source>
</reference>
<name>A0ABY4YU04_9MICO</name>
<dbReference type="SUPFAM" id="SSF52540">
    <property type="entry name" value="P-loop containing nucleoside triphosphate hydrolases"/>
    <property type="match status" value="1"/>
</dbReference>
<sequence>MTVRQEVVVTPAGEGFVLGVLGASGGVGASVLAAACAVRAAAARRDVALIDGHPWSGGLDVLAGMDLVPGLRWPQLRDIRGDVDPQRLVGELPASAAGVRCLSWGADTPAEPTGPQPVLSAVRAAVEITVLDLPRPGVPVTGHQRWWSACDELVLVLDASVAGIGAAAATAKHLEESTGQALAGLVVRSPTPLSDQTLAEILDAPVLVRLGEDRSVSVCLERGAAVGSDSGPLAEAADEVLSRVLPMVRAA</sequence>
<dbReference type="EMBL" id="CP099489">
    <property type="protein sequence ID" value="USQ79632.1"/>
    <property type="molecule type" value="Genomic_DNA"/>
</dbReference>
<gene>
    <name evidence="1" type="ORF">NF556_18890</name>
</gene>
<dbReference type="InterPro" id="IPR027417">
    <property type="entry name" value="P-loop_NTPase"/>
</dbReference>
<organism evidence="1 2">
    <name type="scientific">Ornithinimicrobium faecis</name>
    <dbReference type="NCBI Taxonomy" id="2934158"/>
    <lineage>
        <taxon>Bacteria</taxon>
        <taxon>Bacillati</taxon>
        <taxon>Actinomycetota</taxon>
        <taxon>Actinomycetes</taxon>
        <taxon>Micrococcales</taxon>
        <taxon>Ornithinimicrobiaceae</taxon>
        <taxon>Ornithinimicrobium</taxon>
    </lineage>
</organism>
<keyword evidence="2" id="KW-1185">Reference proteome</keyword>
<dbReference type="RefSeq" id="WP_252592737.1">
    <property type="nucleotide sequence ID" value="NZ_CP099489.1"/>
</dbReference>
<dbReference type="PANTHER" id="PTHR43384">
    <property type="entry name" value="SEPTUM SITE-DETERMINING PROTEIN MIND HOMOLOG, CHLOROPLASTIC-RELATED"/>
    <property type="match status" value="1"/>
</dbReference>
<dbReference type="InterPro" id="IPR022521">
    <property type="entry name" value="Rv3660c"/>
</dbReference>
<dbReference type="Gene3D" id="3.40.50.300">
    <property type="entry name" value="P-loop containing nucleotide triphosphate hydrolases"/>
    <property type="match status" value="1"/>
</dbReference>
<dbReference type="Proteomes" id="UP001056455">
    <property type="component" value="Chromosome"/>
</dbReference>
<evidence type="ECO:0008006" key="3">
    <source>
        <dbReference type="Google" id="ProtNLM"/>
    </source>
</evidence>
<evidence type="ECO:0000313" key="1">
    <source>
        <dbReference type="EMBL" id="USQ79632.1"/>
    </source>
</evidence>
<dbReference type="NCBIfam" id="TIGR03815">
    <property type="entry name" value="CpaE_hom_Actino"/>
    <property type="match status" value="1"/>
</dbReference>
<evidence type="ECO:0000313" key="2">
    <source>
        <dbReference type="Proteomes" id="UP001056455"/>
    </source>
</evidence>
<dbReference type="InterPro" id="IPR050625">
    <property type="entry name" value="ParA/MinD_ATPase"/>
</dbReference>
<dbReference type="PANTHER" id="PTHR43384:SF11">
    <property type="entry name" value="SEPTUM SITE DETERMINING PROTEIN"/>
    <property type="match status" value="1"/>
</dbReference>
<protein>
    <recommendedName>
        <fullName evidence="3">Secretion/DNA translocation related CpaE-like protein</fullName>
    </recommendedName>
</protein>
<proteinExistence type="predicted"/>
<accession>A0ABY4YU04</accession>